<gene>
    <name evidence="2" type="ORF">WN55_02427</name>
</gene>
<accession>A0A154PHA6</accession>
<keyword evidence="3" id="KW-1185">Reference proteome</keyword>
<protein>
    <recommendedName>
        <fullName evidence="1">DUF4817 domain-containing protein</fullName>
    </recommendedName>
</protein>
<reference evidence="2 3" key="1">
    <citation type="submission" date="2015-07" db="EMBL/GenBank/DDBJ databases">
        <title>The genome of Dufourea novaeangliae.</title>
        <authorList>
            <person name="Pan H."/>
            <person name="Kapheim K."/>
        </authorList>
    </citation>
    <scope>NUCLEOTIDE SEQUENCE [LARGE SCALE GENOMIC DNA]</scope>
    <source>
        <strain evidence="2">0120121106</strain>
        <tissue evidence="2">Whole body</tissue>
    </source>
</reference>
<evidence type="ECO:0000259" key="1">
    <source>
        <dbReference type="Pfam" id="PF16087"/>
    </source>
</evidence>
<dbReference type="InterPro" id="IPR032135">
    <property type="entry name" value="DUF4817"/>
</dbReference>
<name>A0A154PHA6_DUFNO</name>
<dbReference type="AlphaFoldDB" id="A0A154PHA6"/>
<dbReference type="PANTHER" id="PTHR47326:SF1">
    <property type="entry name" value="HTH PSQ-TYPE DOMAIN-CONTAINING PROTEIN"/>
    <property type="match status" value="1"/>
</dbReference>
<evidence type="ECO:0000313" key="3">
    <source>
        <dbReference type="Proteomes" id="UP000076502"/>
    </source>
</evidence>
<dbReference type="PANTHER" id="PTHR47326">
    <property type="entry name" value="TRANSPOSABLE ELEMENT TC3 TRANSPOSASE-LIKE PROTEIN"/>
    <property type="match status" value="1"/>
</dbReference>
<feature type="domain" description="DUF4817" evidence="1">
    <location>
        <begin position="25"/>
        <end position="74"/>
    </location>
</feature>
<evidence type="ECO:0000313" key="2">
    <source>
        <dbReference type="EMBL" id="KZC10698.1"/>
    </source>
</evidence>
<dbReference type="Pfam" id="PF16087">
    <property type="entry name" value="DUF4817"/>
    <property type="match status" value="1"/>
</dbReference>
<dbReference type="Proteomes" id="UP000076502">
    <property type="component" value="Unassembled WGS sequence"/>
</dbReference>
<dbReference type="EMBL" id="KQ434895">
    <property type="protein sequence ID" value="KZC10698.1"/>
    <property type="molecule type" value="Genomic_DNA"/>
</dbReference>
<sequence>MELSSVFIHDYLSKIRAKMKLSNCEKVDMLLVYGECRRNATRAIAMYAEIYPERNQPCQLIFERLGTSHRKSGSFKVTKRNVPKTATSVENTIAVLAPVTENPHISTRQVFTRFWYYQNKCVSNSS</sequence>
<proteinExistence type="predicted"/>
<dbReference type="STRING" id="178035.A0A154PHA6"/>
<organism evidence="2 3">
    <name type="scientific">Dufourea novaeangliae</name>
    <name type="common">Sweat bee</name>
    <dbReference type="NCBI Taxonomy" id="178035"/>
    <lineage>
        <taxon>Eukaryota</taxon>
        <taxon>Metazoa</taxon>
        <taxon>Ecdysozoa</taxon>
        <taxon>Arthropoda</taxon>
        <taxon>Hexapoda</taxon>
        <taxon>Insecta</taxon>
        <taxon>Pterygota</taxon>
        <taxon>Neoptera</taxon>
        <taxon>Endopterygota</taxon>
        <taxon>Hymenoptera</taxon>
        <taxon>Apocrita</taxon>
        <taxon>Aculeata</taxon>
        <taxon>Apoidea</taxon>
        <taxon>Anthophila</taxon>
        <taxon>Halictidae</taxon>
        <taxon>Rophitinae</taxon>
        <taxon>Dufourea</taxon>
    </lineage>
</organism>